<reference evidence="1 2" key="1">
    <citation type="journal article" date="2016" name="Int. J. Syst. Evol. Microbiol.">
        <title>Arsenicitalea aurantiaca gen. nov., sp. nov., a new member of the family Hyphomicrobiaceae, isolated from high-arsenic sediment.</title>
        <authorList>
            <person name="Mu Y."/>
            <person name="Zhou L."/>
            <person name="Zeng X.C."/>
            <person name="Liu L."/>
            <person name="Pan Y."/>
            <person name="Chen X."/>
            <person name="Wang J."/>
            <person name="Li S."/>
            <person name="Li W.J."/>
            <person name="Wang Y."/>
        </authorList>
    </citation>
    <scope>NUCLEOTIDE SEQUENCE [LARGE SCALE GENOMIC DNA]</scope>
    <source>
        <strain evidence="1 2">42-50</strain>
    </source>
</reference>
<dbReference type="EMBL" id="RZNJ01000003">
    <property type="protein sequence ID" value="RUT31301.1"/>
    <property type="molecule type" value="Genomic_DNA"/>
</dbReference>
<dbReference type="RefSeq" id="WP_127188547.1">
    <property type="nucleotide sequence ID" value="NZ_RZNJ01000003.1"/>
</dbReference>
<dbReference type="OrthoDB" id="9806367at2"/>
<accession>A0A433XB27</accession>
<organism evidence="1 2">
    <name type="scientific">Arsenicitalea aurantiaca</name>
    <dbReference type="NCBI Taxonomy" id="1783274"/>
    <lineage>
        <taxon>Bacteria</taxon>
        <taxon>Pseudomonadati</taxon>
        <taxon>Pseudomonadota</taxon>
        <taxon>Alphaproteobacteria</taxon>
        <taxon>Hyphomicrobiales</taxon>
        <taxon>Devosiaceae</taxon>
        <taxon>Arsenicitalea</taxon>
    </lineage>
</organism>
<evidence type="ECO:0000313" key="1">
    <source>
        <dbReference type="EMBL" id="RUT31301.1"/>
    </source>
</evidence>
<protein>
    <submittedName>
        <fullName evidence="1">DUF2948 family protein</fullName>
    </submittedName>
</protein>
<dbReference type="InterPro" id="IPR021335">
    <property type="entry name" value="DUF2948"/>
</dbReference>
<name>A0A433XB27_9HYPH</name>
<dbReference type="Pfam" id="PF11164">
    <property type="entry name" value="DUF2948"/>
    <property type="match status" value="1"/>
</dbReference>
<proteinExistence type="predicted"/>
<gene>
    <name evidence="1" type="ORF">EMQ25_10625</name>
</gene>
<dbReference type="AlphaFoldDB" id="A0A433XB27"/>
<comment type="caution">
    <text evidence="1">The sequence shown here is derived from an EMBL/GenBank/DDBJ whole genome shotgun (WGS) entry which is preliminary data.</text>
</comment>
<sequence>MTDLKLLALDQDDLDVVSATTQDAVIRVPDMGFARSDRRFALLMNRYAWEADTEAGRGQRKRTALHFEHVTDVRAAGIDLNAQEGVLELLTIRFEEKDAPAGTVMMRFAGGGTVALEVECLEARLKDLGAAWAAKARPTHVLDGETA</sequence>
<evidence type="ECO:0000313" key="2">
    <source>
        <dbReference type="Proteomes" id="UP000281547"/>
    </source>
</evidence>
<dbReference type="Proteomes" id="UP000281547">
    <property type="component" value="Unassembled WGS sequence"/>
</dbReference>
<keyword evidence="2" id="KW-1185">Reference proteome</keyword>